<name>A0A9X2AB55_9FLAO</name>
<evidence type="ECO:0000256" key="3">
    <source>
        <dbReference type="ARBA" id="ARBA00047806"/>
    </source>
</evidence>
<dbReference type="PANTHER" id="PTHR43774:SF1">
    <property type="entry name" value="PEPTIDE METHIONINE SULFOXIDE REDUCTASE MSRA 2"/>
    <property type="match status" value="1"/>
</dbReference>
<dbReference type="RefSeq" id="WP_240713275.1">
    <property type="nucleotide sequence ID" value="NZ_JAKVTV010000002.1"/>
</dbReference>
<comment type="catalytic activity">
    <reaction evidence="4">
        <text>[thioredoxin]-disulfide + L-methionine + H2O = L-methionine (S)-S-oxide + [thioredoxin]-dithiol</text>
        <dbReference type="Rhea" id="RHEA:19993"/>
        <dbReference type="Rhea" id="RHEA-COMP:10698"/>
        <dbReference type="Rhea" id="RHEA-COMP:10700"/>
        <dbReference type="ChEBI" id="CHEBI:15377"/>
        <dbReference type="ChEBI" id="CHEBI:29950"/>
        <dbReference type="ChEBI" id="CHEBI:50058"/>
        <dbReference type="ChEBI" id="CHEBI:57844"/>
        <dbReference type="ChEBI" id="CHEBI:58772"/>
        <dbReference type="EC" id="1.8.4.11"/>
    </reaction>
</comment>
<dbReference type="Proteomes" id="UP001139226">
    <property type="component" value="Unassembled WGS sequence"/>
</dbReference>
<accession>A0A9X2AB55</accession>
<evidence type="ECO:0000313" key="6">
    <source>
        <dbReference type="EMBL" id="MCH4823107.1"/>
    </source>
</evidence>
<organism evidence="6 7">
    <name type="scientific">Christiangramia lutea</name>
    <dbReference type="NCBI Taxonomy" id="1607951"/>
    <lineage>
        <taxon>Bacteria</taxon>
        <taxon>Pseudomonadati</taxon>
        <taxon>Bacteroidota</taxon>
        <taxon>Flavobacteriia</taxon>
        <taxon>Flavobacteriales</taxon>
        <taxon>Flavobacteriaceae</taxon>
        <taxon>Christiangramia</taxon>
    </lineage>
</organism>
<dbReference type="EMBL" id="JAKVTV010000002">
    <property type="protein sequence ID" value="MCH4823107.1"/>
    <property type="molecule type" value="Genomic_DNA"/>
</dbReference>
<evidence type="ECO:0000313" key="7">
    <source>
        <dbReference type="Proteomes" id="UP001139226"/>
    </source>
</evidence>
<feature type="domain" description="Peptide methionine sulphoxide reductase MsrA" evidence="5">
    <location>
        <begin position="7"/>
        <end position="141"/>
    </location>
</feature>
<evidence type="ECO:0000256" key="2">
    <source>
        <dbReference type="ARBA" id="ARBA00023002"/>
    </source>
</evidence>
<dbReference type="EC" id="1.8.4.11" evidence="1"/>
<dbReference type="Pfam" id="PF01625">
    <property type="entry name" value="PMSR"/>
    <property type="match status" value="1"/>
</dbReference>
<keyword evidence="7" id="KW-1185">Reference proteome</keyword>
<dbReference type="GO" id="GO:0008113">
    <property type="term" value="F:peptide-methionine (S)-S-oxide reductase activity"/>
    <property type="evidence" value="ECO:0007669"/>
    <property type="project" value="UniProtKB-EC"/>
</dbReference>
<evidence type="ECO:0000256" key="4">
    <source>
        <dbReference type="ARBA" id="ARBA00048782"/>
    </source>
</evidence>
<dbReference type="InterPro" id="IPR002569">
    <property type="entry name" value="Met_Sox_Rdtase_MsrA_dom"/>
</dbReference>
<comment type="caution">
    <text evidence="6">The sequence shown here is derived from an EMBL/GenBank/DDBJ whole genome shotgun (WGS) entry which is preliminary data.</text>
</comment>
<proteinExistence type="predicted"/>
<dbReference type="InterPro" id="IPR036509">
    <property type="entry name" value="Met_Sox_Rdtase_MsrA_sf"/>
</dbReference>
<sequence length="161" mass="18663">MNDLVRIGLGGGCHWCTEAVFQSLKGVKKVDQGYISASNDTDTFFEGVIVHFNPEIINLEILIEIHLKTHQSAKNHSLRSRYLSAIYAFDKLQYAEAKNKLKRLSEQSLDFITQVHFLGEFKASREQITNYYKTDPERPFCKKYIVPKLELIQNDFVNYIK</sequence>
<keyword evidence="2 6" id="KW-0560">Oxidoreductase</keyword>
<comment type="catalytic activity">
    <reaction evidence="3">
        <text>L-methionyl-[protein] + [thioredoxin]-disulfide + H2O = L-methionyl-(S)-S-oxide-[protein] + [thioredoxin]-dithiol</text>
        <dbReference type="Rhea" id="RHEA:14217"/>
        <dbReference type="Rhea" id="RHEA-COMP:10698"/>
        <dbReference type="Rhea" id="RHEA-COMP:10700"/>
        <dbReference type="Rhea" id="RHEA-COMP:12313"/>
        <dbReference type="Rhea" id="RHEA-COMP:12315"/>
        <dbReference type="ChEBI" id="CHEBI:15377"/>
        <dbReference type="ChEBI" id="CHEBI:16044"/>
        <dbReference type="ChEBI" id="CHEBI:29950"/>
        <dbReference type="ChEBI" id="CHEBI:44120"/>
        <dbReference type="ChEBI" id="CHEBI:50058"/>
        <dbReference type="EC" id="1.8.4.11"/>
    </reaction>
</comment>
<evidence type="ECO:0000259" key="5">
    <source>
        <dbReference type="Pfam" id="PF01625"/>
    </source>
</evidence>
<evidence type="ECO:0000256" key="1">
    <source>
        <dbReference type="ARBA" id="ARBA00012502"/>
    </source>
</evidence>
<dbReference type="SUPFAM" id="SSF55068">
    <property type="entry name" value="Peptide methionine sulfoxide reductase"/>
    <property type="match status" value="1"/>
</dbReference>
<gene>
    <name evidence="6" type="ORF">ML462_07955</name>
</gene>
<dbReference type="PANTHER" id="PTHR43774">
    <property type="entry name" value="PEPTIDE METHIONINE SULFOXIDE REDUCTASE"/>
    <property type="match status" value="1"/>
</dbReference>
<protein>
    <recommendedName>
        <fullName evidence="1">peptide-methionine (S)-S-oxide reductase</fullName>
        <ecNumber evidence="1">1.8.4.11</ecNumber>
    </recommendedName>
</protein>
<dbReference type="AlphaFoldDB" id="A0A9X2AB55"/>
<dbReference type="Gene3D" id="3.30.1060.10">
    <property type="entry name" value="Peptide methionine sulphoxide reductase MsrA"/>
    <property type="match status" value="1"/>
</dbReference>
<reference evidence="6" key="1">
    <citation type="submission" date="2022-03" db="EMBL/GenBank/DDBJ databases">
        <title>Gramella crocea sp. nov., isolated from activated sludge of a seafood processing plant.</title>
        <authorList>
            <person name="Zhang X."/>
        </authorList>
    </citation>
    <scope>NUCLEOTIDE SEQUENCE</scope>
    <source>
        <strain evidence="6">YJ019</strain>
    </source>
</reference>